<feature type="domain" description="C-type lectin" evidence="5">
    <location>
        <begin position="59"/>
        <end position="191"/>
    </location>
</feature>
<gene>
    <name evidence="6" type="ORF">PHET_03992</name>
</gene>
<evidence type="ECO:0000313" key="6">
    <source>
        <dbReference type="EMBL" id="KAF5402509.1"/>
    </source>
</evidence>
<keyword evidence="7" id="KW-1185">Reference proteome</keyword>
<keyword evidence="4" id="KW-0812">Transmembrane</keyword>
<evidence type="ECO:0000256" key="4">
    <source>
        <dbReference type="SAM" id="Phobius"/>
    </source>
</evidence>
<organism evidence="6 7">
    <name type="scientific">Paragonimus heterotremus</name>
    <dbReference type="NCBI Taxonomy" id="100268"/>
    <lineage>
        <taxon>Eukaryota</taxon>
        <taxon>Metazoa</taxon>
        <taxon>Spiralia</taxon>
        <taxon>Lophotrochozoa</taxon>
        <taxon>Platyhelminthes</taxon>
        <taxon>Trematoda</taxon>
        <taxon>Digenea</taxon>
        <taxon>Plagiorchiida</taxon>
        <taxon>Troglotremata</taxon>
        <taxon>Troglotrematidae</taxon>
        <taxon>Paragonimus</taxon>
    </lineage>
</organism>
<dbReference type="Gene3D" id="2.10.70.10">
    <property type="entry name" value="Complement Module, domain 1"/>
    <property type="match status" value="1"/>
</dbReference>
<dbReference type="InterPro" id="IPR016187">
    <property type="entry name" value="CTDL_fold"/>
</dbReference>
<dbReference type="Gene3D" id="3.10.100.10">
    <property type="entry name" value="Mannose-Binding Protein A, subunit A"/>
    <property type="match status" value="1"/>
</dbReference>
<feature type="transmembrane region" description="Helical" evidence="4">
    <location>
        <begin position="572"/>
        <end position="592"/>
    </location>
</feature>
<feature type="region of interest" description="Disordered" evidence="3">
    <location>
        <begin position="610"/>
        <end position="642"/>
    </location>
</feature>
<feature type="compositionally biased region" description="Basic residues" evidence="3">
    <location>
        <begin position="610"/>
        <end position="619"/>
    </location>
</feature>
<dbReference type="InterPro" id="IPR035976">
    <property type="entry name" value="Sushi/SCR/CCP_sf"/>
</dbReference>
<dbReference type="SUPFAM" id="SSF56436">
    <property type="entry name" value="C-type lectin-like"/>
    <property type="match status" value="1"/>
</dbReference>
<evidence type="ECO:0000256" key="2">
    <source>
        <dbReference type="ARBA" id="ARBA00023157"/>
    </source>
</evidence>
<dbReference type="OrthoDB" id="6237547at2759"/>
<evidence type="ECO:0000256" key="3">
    <source>
        <dbReference type="SAM" id="MobiDB-lite"/>
    </source>
</evidence>
<reference evidence="6" key="1">
    <citation type="submission" date="2019-05" db="EMBL/GenBank/DDBJ databases">
        <title>Annotation for the trematode Paragonimus heterotremus.</title>
        <authorList>
            <person name="Choi Y.-J."/>
        </authorList>
    </citation>
    <scope>NUCLEOTIDE SEQUENCE</scope>
    <source>
        <strain evidence="6">LC</strain>
    </source>
</reference>
<dbReference type="EMBL" id="LUCH01001770">
    <property type="protein sequence ID" value="KAF5402509.1"/>
    <property type="molecule type" value="Genomic_DNA"/>
</dbReference>
<dbReference type="CDD" id="cd00037">
    <property type="entry name" value="CLECT"/>
    <property type="match status" value="1"/>
</dbReference>
<keyword evidence="4" id="KW-1133">Transmembrane helix</keyword>
<accession>A0A8J4TMR9</accession>
<dbReference type="InterPro" id="IPR016186">
    <property type="entry name" value="C-type_lectin-like/link_sf"/>
</dbReference>
<evidence type="ECO:0000256" key="1">
    <source>
        <dbReference type="ARBA" id="ARBA00022729"/>
    </source>
</evidence>
<keyword evidence="4" id="KW-0472">Membrane</keyword>
<dbReference type="InterPro" id="IPR000436">
    <property type="entry name" value="Sushi_SCR_CCP_dom"/>
</dbReference>
<dbReference type="Proteomes" id="UP000748531">
    <property type="component" value="Unassembled WGS sequence"/>
</dbReference>
<evidence type="ECO:0000259" key="5">
    <source>
        <dbReference type="PROSITE" id="PS50041"/>
    </source>
</evidence>
<dbReference type="Pfam" id="PF00084">
    <property type="entry name" value="Sushi"/>
    <property type="match status" value="1"/>
</dbReference>
<comment type="caution">
    <text evidence="6">The sequence shown here is derived from an EMBL/GenBank/DDBJ whole genome shotgun (WGS) entry which is preliminary data.</text>
</comment>
<sequence>MHDIVSRPFCEHSVKRCVSGGFLQSGFYTVRSFYFAPCLALTVPSDVPCFDDTWQYSSVTGKCYRTLDGTVPWDVATTKCAEIFGNKSTANVTLLQFKNQLELHAIVNLLLTAGQMQAFWTAARRINGTMEFTWLDEPADFSYITWSNGASTGDCIDFAYKTDLVLGSISWETNVEIESRDCSLQRSIYCEHKVPECANAPGGFDPETMNFVPTSAYPRATVKAECKPGTFMQEASSPVFQGGPQVNNSLKQNEYYCTGERKSTVIEDPMTFDASFRYSGYNVTTCELLKCLLMPEQLEHVDNKPAANESERFVTRLYGENISLDCSYGFVSIRDNSSKTVVVECGQGAVQASDGVWIPEIYQACVAVTCSEAELKQMTPIHGKAVSARNYQTDKVFGPQQVNEYNFFGNVITIRCNEGFLYPDRTVEKEVECGLKEGSQTEGKYYGYSGTVLPIPSQCEATTCLYENAMVKPEHHMLSNFSIKNGTSDWKNVTKHEGLPYALQAELRFYCQDGYETVEQNAYLNMTCGNLGRWVPQLVGCIEKTQKIPSQSDGRFHGEKEEAKSAKQISSVMFILTFIFLGFILLLDLTTVGRDAKQLMRNLKLQKRRIQASRQKSRKSQQQNQSNEFEIDSNSELRNRTE</sequence>
<keyword evidence="1" id="KW-0732">Signal</keyword>
<dbReference type="SUPFAM" id="SSF57535">
    <property type="entry name" value="Complement control module/SCR domain"/>
    <property type="match status" value="1"/>
</dbReference>
<dbReference type="PROSITE" id="PS50041">
    <property type="entry name" value="C_TYPE_LECTIN_2"/>
    <property type="match status" value="1"/>
</dbReference>
<keyword evidence="2" id="KW-1015">Disulfide bond</keyword>
<proteinExistence type="predicted"/>
<evidence type="ECO:0000313" key="7">
    <source>
        <dbReference type="Proteomes" id="UP000748531"/>
    </source>
</evidence>
<name>A0A8J4TMR9_9TREM</name>
<dbReference type="AlphaFoldDB" id="A0A8J4TMR9"/>
<dbReference type="InterPro" id="IPR001304">
    <property type="entry name" value="C-type_lectin-like"/>
</dbReference>
<protein>
    <submittedName>
        <fullName evidence="6">Lectin C-type domain protein</fullName>
    </submittedName>
</protein>
<dbReference type="SMART" id="SM00034">
    <property type="entry name" value="CLECT"/>
    <property type="match status" value="1"/>
</dbReference>